<feature type="region of interest" description="Disordered" evidence="1">
    <location>
        <begin position="111"/>
        <end position="135"/>
    </location>
</feature>
<dbReference type="Proteomes" id="UP000639772">
    <property type="component" value="Chromosome 1"/>
</dbReference>
<reference evidence="2 3" key="1">
    <citation type="journal article" date="2020" name="Nat. Food">
        <title>A phased Vanilla planifolia genome enables genetic improvement of flavour and production.</title>
        <authorList>
            <person name="Hasing T."/>
            <person name="Tang H."/>
            <person name="Brym M."/>
            <person name="Khazi F."/>
            <person name="Huang T."/>
            <person name="Chambers A.H."/>
        </authorList>
    </citation>
    <scope>NUCLEOTIDE SEQUENCE [LARGE SCALE GENOMIC DNA]</scope>
    <source>
        <tissue evidence="2">Leaf</tissue>
    </source>
</reference>
<name>A0A835VHN4_VANPL</name>
<protein>
    <submittedName>
        <fullName evidence="2">Uncharacterized protein</fullName>
    </submittedName>
</protein>
<evidence type="ECO:0000313" key="2">
    <source>
        <dbReference type="EMBL" id="KAG0501024.1"/>
    </source>
</evidence>
<gene>
    <name evidence="2" type="ORF">HPP92_001096</name>
</gene>
<proteinExistence type="predicted"/>
<evidence type="ECO:0000256" key="1">
    <source>
        <dbReference type="SAM" id="MobiDB-lite"/>
    </source>
</evidence>
<accession>A0A835VHN4</accession>
<dbReference type="AlphaFoldDB" id="A0A835VHN4"/>
<sequence>MAAGILKLGRSDSQRFSSFIHQCGDGIQILTAFFLFSSLLLICPFCSPTISWGLGNSDLLRITGLFIGFFLFCSRGRKSGGFVEVNDLTSTVGLCSFVELLFCKKSFEFPKGKGSNKGSHHSKAFGSRSKPTPSKWDDAQKWLSGFSNGGADAHSKSKPRNSNAEDRDFCILLRRGAGTLVAVLMWA</sequence>
<comment type="caution">
    <text evidence="2">The sequence shown here is derived from an EMBL/GenBank/DDBJ whole genome shotgun (WGS) entry which is preliminary data.</text>
</comment>
<dbReference type="OrthoDB" id="687404at2759"/>
<organism evidence="2 3">
    <name type="scientific">Vanilla planifolia</name>
    <name type="common">Vanilla</name>
    <dbReference type="NCBI Taxonomy" id="51239"/>
    <lineage>
        <taxon>Eukaryota</taxon>
        <taxon>Viridiplantae</taxon>
        <taxon>Streptophyta</taxon>
        <taxon>Embryophyta</taxon>
        <taxon>Tracheophyta</taxon>
        <taxon>Spermatophyta</taxon>
        <taxon>Magnoliopsida</taxon>
        <taxon>Liliopsida</taxon>
        <taxon>Asparagales</taxon>
        <taxon>Orchidaceae</taxon>
        <taxon>Vanilloideae</taxon>
        <taxon>Vanilleae</taxon>
        <taxon>Vanilla</taxon>
    </lineage>
</organism>
<dbReference type="EMBL" id="JADCNM010000001">
    <property type="protein sequence ID" value="KAG0501024.1"/>
    <property type="molecule type" value="Genomic_DNA"/>
</dbReference>
<evidence type="ECO:0000313" key="3">
    <source>
        <dbReference type="Proteomes" id="UP000639772"/>
    </source>
</evidence>